<feature type="compositionally biased region" description="Polar residues" evidence="1">
    <location>
        <begin position="126"/>
        <end position="146"/>
    </location>
</feature>
<name>A0ABQ9G7X2_9NEOP</name>
<protein>
    <submittedName>
        <fullName evidence="2">Uncharacterized protein</fullName>
    </submittedName>
</protein>
<organism evidence="2 3">
    <name type="scientific">Dryococelus australis</name>
    <dbReference type="NCBI Taxonomy" id="614101"/>
    <lineage>
        <taxon>Eukaryota</taxon>
        <taxon>Metazoa</taxon>
        <taxon>Ecdysozoa</taxon>
        <taxon>Arthropoda</taxon>
        <taxon>Hexapoda</taxon>
        <taxon>Insecta</taxon>
        <taxon>Pterygota</taxon>
        <taxon>Neoptera</taxon>
        <taxon>Polyneoptera</taxon>
        <taxon>Phasmatodea</taxon>
        <taxon>Verophasmatodea</taxon>
        <taxon>Anareolatae</taxon>
        <taxon>Phasmatidae</taxon>
        <taxon>Eurycanthinae</taxon>
        <taxon>Dryococelus</taxon>
    </lineage>
</organism>
<sequence length="247" mass="26061">MKQRRNWRAGETGNPRENLPTRGIVKLLASRLGEQVWAAPEFSHVGIVPDDATGRRVFSGILHFHRPCIPVLLHIHLASPTSALKTSMGGETGDPREDSLTNGIVRHDFQLQKSGGPAALVGGERANSSATAPTANGDIGSQQKSPSKIPAAARKSTTPVSPSKSPVKSNSSSSKSSSKTPLAAEIPPQPDKKSEYIPLAQNMCLEAHNTGDGNAARLARRSDEALGVSYSVARIALSLLDLGRPGT</sequence>
<comment type="caution">
    <text evidence="2">The sequence shown here is derived from an EMBL/GenBank/DDBJ whole genome shotgun (WGS) entry which is preliminary data.</text>
</comment>
<gene>
    <name evidence="2" type="ORF">PR048_032984</name>
</gene>
<proteinExistence type="predicted"/>
<evidence type="ECO:0000313" key="3">
    <source>
        <dbReference type="Proteomes" id="UP001159363"/>
    </source>
</evidence>
<keyword evidence="3" id="KW-1185">Reference proteome</keyword>
<evidence type="ECO:0000313" key="2">
    <source>
        <dbReference type="EMBL" id="KAJ8867121.1"/>
    </source>
</evidence>
<feature type="region of interest" description="Disordered" evidence="1">
    <location>
        <begin position="109"/>
        <end position="194"/>
    </location>
</feature>
<evidence type="ECO:0000256" key="1">
    <source>
        <dbReference type="SAM" id="MobiDB-lite"/>
    </source>
</evidence>
<accession>A0ABQ9G7X2</accession>
<dbReference type="EMBL" id="JARBHB010000016">
    <property type="protein sequence ID" value="KAJ8867121.1"/>
    <property type="molecule type" value="Genomic_DNA"/>
</dbReference>
<reference evidence="2 3" key="1">
    <citation type="submission" date="2023-02" db="EMBL/GenBank/DDBJ databases">
        <title>LHISI_Scaffold_Assembly.</title>
        <authorList>
            <person name="Stuart O.P."/>
            <person name="Cleave R."/>
            <person name="Magrath M.J.L."/>
            <person name="Mikheyev A.S."/>
        </authorList>
    </citation>
    <scope>NUCLEOTIDE SEQUENCE [LARGE SCALE GENOMIC DNA]</scope>
    <source>
        <strain evidence="2">Daus_M_001</strain>
        <tissue evidence="2">Leg muscle</tissue>
    </source>
</reference>
<feature type="compositionally biased region" description="Low complexity" evidence="1">
    <location>
        <begin position="155"/>
        <end position="181"/>
    </location>
</feature>
<dbReference type="Proteomes" id="UP001159363">
    <property type="component" value="Chromosome 15"/>
</dbReference>